<dbReference type="PROSITE" id="PS00108">
    <property type="entry name" value="PROTEIN_KINASE_ST"/>
    <property type="match status" value="1"/>
</dbReference>
<keyword evidence="3" id="KW-0547">Nucleotide-binding</keyword>
<dbReference type="InterPro" id="IPR011009">
    <property type="entry name" value="Kinase-like_dom_sf"/>
</dbReference>
<feature type="region of interest" description="Disordered" evidence="6">
    <location>
        <begin position="1"/>
        <end position="34"/>
    </location>
</feature>
<dbReference type="OrthoDB" id="248923at2759"/>
<dbReference type="Gene3D" id="1.10.510.10">
    <property type="entry name" value="Transferase(Phosphotransferase) domain 1"/>
    <property type="match status" value="1"/>
</dbReference>
<dbReference type="Proteomes" id="UP000039865">
    <property type="component" value="Unassembled WGS sequence"/>
</dbReference>
<evidence type="ECO:0000256" key="6">
    <source>
        <dbReference type="SAM" id="MobiDB-lite"/>
    </source>
</evidence>
<evidence type="ECO:0000256" key="3">
    <source>
        <dbReference type="ARBA" id="ARBA00022741"/>
    </source>
</evidence>
<feature type="transmembrane region" description="Helical" evidence="7">
    <location>
        <begin position="112"/>
        <end position="131"/>
    </location>
</feature>
<organism evidence="9 10">
    <name type="scientific">Stylonychia lemnae</name>
    <name type="common">Ciliate</name>
    <dbReference type="NCBI Taxonomy" id="5949"/>
    <lineage>
        <taxon>Eukaryota</taxon>
        <taxon>Sar</taxon>
        <taxon>Alveolata</taxon>
        <taxon>Ciliophora</taxon>
        <taxon>Intramacronucleata</taxon>
        <taxon>Spirotrichea</taxon>
        <taxon>Stichotrichia</taxon>
        <taxon>Sporadotrichida</taxon>
        <taxon>Oxytrichidae</taxon>
        <taxon>Stylonychinae</taxon>
        <taxon>Stylonychia</taxon>
    </lineage>
</organism>
<feature type="domain" description="Protein kinase" evidence="8">
    <location>
        <begin position="147"/>
        <end position="449"/>
    </location>
</feature>
<dbReference type="InterPro" id="IPR008271">
    <property type="entry name" value="Ser/Thr_kinase_AS"/>
</dbReference>
<dbReference type="InterPro" id="IPR000719">
    <property type="entry name" value="Prot_kinase_dom"/>
</dbReference>
<dbReference type="GO" id="GO:0005524">
    <property type="term" value="F:ATP binding"/>
    <property type="evidence" value="ECO:0007669"/>
    <property type="project" value="UniProtKB-KW"/>
</dbReference>
<keyword evidence="7" id="KW-0812">Transmembrane</keyword>
<dbReference type="AlphaFoldDB" id="A0A078AER3"/>
<dbReference type="EMBL" id="CCKQ01009288">
    <property type="protein sequence ID" value="CDW80764.1"/>
    <property type="molecule type" value="Genomic_DNA"/>
</dbReference>
<accession>A0A078AER3</accession>
<dbReference type="EC" id="2.7.11.1" evidence="1"/>
<keyword evidence="7" id="KW-0472">Membrane</keyword>
<dbReference type="Pfam" id="PF00069">
    <property type="entry name" value="Pkinase"/>
    <property type="match status" value="1"/>
</dbReference>
<evidence type="ECO:0000313" key="10">
    <source>
        <dbReference type="Proteomes" id="UP000039865"/>
    </source>
</evidence>
<protein>
    <recommendedName>
        <fullName evidence="1">non-specific serine/threonine protein kinase</fullName>
        <ecNumber evidence="1">2.7.11.1</ecNumber>
    </recommendedName>
</protein>
<dbReference type="PROSITE" id="PS50011">
    <property type="entry name" value="PROTEIN_KINASE_DOM"/>
    <property type="match status" value="1"/>
</dbReference>
<keyword evidence="2" id="KW-0808">Transferase</keyword>
<proteinExistence type="predicted"/>
<dbReference type="PANTHER" id="PTHR43671">
    <property type="entry name" value="SERINE/THREONINE-PROTEIN KINASE NEK"/>
    <property type="match status" value="1"/>
</dbReference>
<dbReference type="Gene3D" id="3.30.200.20">
    <property type="entry name" value="Phosphorylase Kinase, domain 1"/>
    <property type="match status" value="1"/>
</dbReference>
<keyword evidence="7" id="KW-1133">Transmembrane helix</keyword>
<feature type="compositionally biased region" description="Basic and acidic residues" evidence="6">
    <location>
        <begin position="1"/>
        <end position="23"/>
    </location>
</feature>
<keyword evidence="5" id="KW-0067">ATP-binding</keyword>
<keyword evidence="4 9" id="KW-0418">Kinase</keyword>
<evidence type="ECO:0000256" key="5">
    <source>
        <dbReference type="ARBA" id="ARBA00022840"/>
    </source>
</evidence>
<sequence>MKSATKKEEFIENESVKDLKNMDHTGAQYGQSALRSGNQIQDQYLGESKLIKTIRKEKQENKSDFQKHFQESYYNRNSKDQIDSENMSLQSLQQESVEQVKVLKIPLNLQNILTLCLIVVLTIIGTVYIWILSTQKHCKCRLCRKEFILLESIGEGGFGAVYLVQKPISKSKLFSNSINITGQPDKSQEPQKFVLKKLEMKDITDLERVQYEAKQLRRLSHKNIVSYEDEFLHINEGAIGNKYVYVIIMEYCENGDLTDKVRDYCKQQIERWGDEATIEKVAMPENKVMKYFIEICEAVRYIHSRDIIHRDIKSPNIFLTNDDSAKLGDFGLCVMAKTIETKAKYSTVGTDCYFSPEQIKGQLHQKGKASDMWALGLILMEMMIGSPVWDLGFDFGIKALEDPHFVNEYINDNIPEKYDPKLKQILKKMLIIDPQHRYSIEDVMKKKLIRQWQHKIKFDSQKQVQLSKQTQKEDKKSSDQQEKTVLQQGQQGFGIFKYIQIGRQRKDKKKQK</sequence>
<dbReference type="GO" id="GO:0004674">
    <property type="term" value="F:protein serine/threonine kinase activity"/>
    <property type="evidence" value="ECO:0007669"/>
    <property type="project" value="UniProtKB-EC"/>
</dbReference>
<keyword evidence="10" id="KW-1185">Reference proteome</keyword>
<evidence type="ECO:0000256" key="2">
    <source>
        <dbReference type="ARBA" id="ARBA00022679"/>
    </source>
</evidence>
<dbReference type="SUPFAM" id="SSF56112">
    <property type="entry name" value="Protein kinase-like (PK-like)"/>
    <property type="match status" value="1"/>
</dbReference>
<reference evidence="9 10" key="1">
    <citation type="submission" date="2014-06" db="EMBL/GenBank/DDBJ databases">
        <authorList>
            <person name="Swart Estienne"/>
        </authorList>
    </citation>
    <scope>NUCLEOTIDE SEQUENCE [LARGE SCALE GENOMIC DNA]</scope>
    <source>
        <strain evidence="9 10">130c</strain>
    </source>
</reference>
<dbReference type="SMART" id="SM00220">
    <property type="entry name" value="S_TKc"/>
    <property type="match status" value="1"/>
</dbReference>
<dbReference type="InParanoid" id="A0A078AER3"/>
<evidence type="ECO:0000256" key="4">
    <source>
        <dbReference type="ARBA" id="ARBA00022777"/>
    </source>
</evidence>
<evidence type="ECO:0000313" key="9">
    <source>
        <dbReference type="EMBL" id="CDW80764.1"/>
    </source>
</evidence>
<dbReference type="PANTHER" id="PTHR43671:SF13">
    <property type="entry name" value="SERINE_THREONINE-PROTEIN KINASE NEK2"/>
    <property type="match status" value="1"/>
</dbReference>
<feature type="compositionally biased region" description="Basic and acidic residues" evidence="6">
    <location>
        <begin position="470"/>
        <end position="482"/>
    </location>
</feature>
<feature type="region of interest" description="Disordered" evidence="6">
    <location>
        <begin position="467"/>
        <end position="488"/>
    </location>
</feature>
<gene>
    <name evidence="9" type="primary">Contig18533.g19689</name>
    <name evidence="9" type="ORF">STYLEM_9768</name>
</gene>
<name>A0A078AER3_STYLE</name>
<dbReference type="InterPro" id="IPR050660">
    <property type="entry name" value="NEK_Ser/Thr_kinase"/>
</dbReference>
<evidence type="ECO:0000259" key="8">
    <source>
        <dbReference type="PROSITE" id="PS50011"/>
    </source>
</evidence>
<evidence type="ECO:0000256" key="1">
    <source>
        <dbReference type="ARBA" id="ARBA00012513"/>
    </source>
</evidence>
<evidence type="ECO:0000256" key="7">
    <source>
        <dbReference type="SAM" id="Phobius"/>
    </source>
</evidence>